<dbReference type="Proteomes" id="UP000053989">
    <property type="component" value="Unassembled WGS sequence"/>
</dbReference>
<gene>
    <name evidence="2" type="ORF">SCLCIDRAFT_358924</name>
</gene>
<evidence type="ECO:0000313" key="3">
    <source>
        <dbReference type="Proteomes" id="UP000053989"/>
    </source>
</evidence>
<keyword evidence="1" id="KW-0812">Transmembrane</keyword>
<dbReference type="EMBL" id="KN822018">
    <property type="protein sequence ID" value="KIM66220.1"/>
    <property type="molecule type" value="Genomic_DNA"/>
</dbReference>
<dbReference type="OrthoDB" id="10062838at2759"/>
<keyword evidence="3" id="KW-1185">Reference proteome</keyword>
<evidence type="ECO:0000256" key="1">
    <source>
        <dbReference type="SAM" id="Phobius"/>
    </source>
</evidence>
<dbReference type="AlphaFoldDB" id="A0A0C3E0B4"/>
<reference evidence="3" key="2">
    <citation type="submission" date="2015-01" db="EMBL/GenBank/DDBJ databases">
        <title>Evolutionary Origins and Diversification of the Mycorrhizal Mutualists.</title>
        <authorList>
            <consortium name="DOE Joint Genome Institute"/>
            <consortium name="Mycorrhizal Genomics Consortium"/>
            <person name="Kohler A."/>
            <person name="Kuo A."/>
            <person name="Nagy L.G."/>
            <person name="Floudas D."/>
            <person name="Copeland A."/>
            <person name="Barry K.W."/>
            <person name="Cichocki N."/>
            <person name="Veneault-Fourrey C."/>
            <person name="LaButti K."/>
            <person name="Lindquist E.A."/>
            <person name="Lipzen A."/>
            <person name="Lundell T."/>
            <person name="Morin E."/>
            <person name="Murat C."/>
            <person name="Riley R."/>
            <person name="Ohm R."/>
            <person name="Sun H."/>
            <person name="Tunlid A."/>
            <person name="Henrissat B."/>
            <person name="Grigoriev I.V."/>
            <person name="Hibbett D.S."/>
            <person name="Martin F."/>
        </authorList>
    </citation>
    <scope>NUCLEOTIDE SEQUENCE [LARGE SCALE GENOMIC DNA]</scope>
    <source>
        <strain evidence="3">Foug A</strain>
    </source>
</reference>
<organism evidence="2 3">
    <name type="scientific">Scleroderma citrinum Foug A</name>
    <dbReference type="NCBI Taxonomy" id="1036808"/>
    <lineage>
        <taxon>Eukaryota</taxon>
        <taxon>Fungi</taxon>
        <taxon>Dikarya</taxon>
        <taxon>Basidiomycota</taxon>
        <taxon>Agaricomycotina</taxon>
        <taxon>Agaricomycetes</taxon>
        <taxon>Agaricomycetidae</taxon>
        <taxon>Boletales</taxon>
        <taxon>Sclerodermatineae</taxon>
        <taxon>Sclerodermataceae</taxon>
        <taxon>Scleroderma</taxon>
    </lineage>
</organism>
<evidence type="ECO:0000313" key="2">
    <source>
        <dbReference type="EMBL" id="KIM66220.1"/>
    </source>
</evidence>
<feature type="transmembrane region" description="Helical" evidence="1">
    <location>
        <begin position="347"/>
        <end position="367"/>
    </location>
</feature>
<dbReference type="STRING" id="1036808.A0A0C3E0B4"/>
<dbReference type="FunCoup" id="A0A0C3E0B4">
    <property type="interactions" value="131"/>
</dbReference>
<keyword evidence="1" id="KW-1133">Transmembrane helix</keyword>
<name>A0A0C3E0B4_9AGAM</name>
<dbReference type="PANTHER" id="PTHR19346:SF4">
    <property type="entry name" value="SUGAR PHOSPHATE TRANSPORTER DOMAIN-CONTAINING PROTEIN"/>
    <property type="match status" value="1"/>
</dbReference>
<keyword evidence="1" id="KW-0472">Membrane</keyword>
<feature type="transmembrane region" description="Helical" evidence="1">
    <location>
        <begin position="169"/>
        <end position="191"/>
    </location>
</feature>
<feature type="transmembrane region" description="Helical" evidence="1">
    <location>
        <begin position="49"/>
        <end position="71"/>
    </location>
</feature>
<reference evidence="2 3" key="1">
    <citation type="submission" date="2014-04" db="EMBL/GenBank/DDBJ databases">
        <authorList>
            <consortium name="DOE Joint Genome Institute"/>
            <person name="Kuo A."/>
            <person name="Kohler A."/>
            <person name="Nagy L.G."/>
            <person name="Floudas D."/>
            <person name="Copeland A."/>
            <person name="Barry K.W."/>
            <person name="Cichocki N."/>
            <person name="Veneault-Fourrey C."/>
            <person name="LaButti K."/>
            <person name="Lindquist E.A."/>
            <person name="Lipzen A."/>
            <person name="Lundell T."/>
            <person name="Morin E."/>
            <person name="Murat C."/>
            <person name="Sun H."/>
            <person name="Tunlid A."/>
            <person name="Henrissat B."/>
            <person name="Grigoriev I.V."/>
            <person name="Hibbett D.S."/>
            <person name="Martin F."/>
            <person name="Nordberg H.P."/>
            <person name="Cantor M.N."/>
            <person name="Hua S.X."/>
        </authorList>
    </citation>
    <scope>NUCLEOTIDE SEQUENCE [LARGE SCALE GENOMIC DNA]</scope>
    <source>
        <strain evidence="2 3">Foug A</strain>
    </source>
</reference>
<evidence type="ECO:0008006" key="4">
    <source>
        <dbReference type="Google" id="ProtNLM"/>
    </source>
</evidence>
<dbReference type="HOGENOM" id="CLU_025401_1_0_1"/>
<dbReference type="InterPro" id="IPR026505">
    <property type="entry name" value="Solute_c_fam_35_mem_F3/F4"/>
</dbReference>
<feature type="transmembrane region" description="Helical" evidence="1">
    <location>
        <begin position="145"/>
        <end position="162"/>
    </location>
</feature>
<dbReference type="PANTHER" id="PTHR19346">
    <property type="entry name" value="SUGAR PHOSPHATE TRANSPORTER DOMAIN-CONTAINING PROTEIN"/>
    <property type="match status" value="1"/>
</dbReference>
<feature type="transmembrane region" description="Helical" evidence="1">
    <location>
        <begin position="203"/>
        <end position="226"/>
    </location>
</feature>
<accession>A0A0C3E0B4</accession>
<protein>
    <recommendedName>
        <fullName evidence="4">EamA domain-containing protein</fullName>
    </recommendedName>
</protein>
<proteinExistence type="predicted"/>
<feature type="transmembrane region" description="Helical" evidence="1">
    <location>
        <begin position="113"/>
        <end position="133"/>
    </location>
</feature>
<feature type="transmembrane region" description="Helical" evidence="1">
    <location>
        <begin position="283"/>
        <end position="307"/>
    </location>
</feature>
<sequence>MASNHELSLTPRMGGKSALVLFVAVLLAFVAETQITQYLQTTLQYRQSYFIFYVVHSSFLASLPIHLAYLLTTTDLELRPLLSGLRCALMHQLTSASGSVPDIQHRKFPTVKAAFIMIALSIFYSLPSLLWFAAVPLASVTDVTAIWNANAFFTYVFSVKLLGMEWRAIRLMAVCLATLGVMTIVYGGTIAPPPSPDPVQTSAVHIVPPFVGDMLVLIASVGYALYQVIYKKYVALPTDPELTLEPSHYRSITTDDMVDEETPVPLSKGGIVYPPPFGLHPNLITTAIGICTLLVLWIPIPILHYYRLEVFRLPTSVDVSIAIAGIAASGVIFNAGFMILLGIWGPIITSVGSLLTIVLTLFSDLIFGTVPLTFGGLIGTGMIVGAFAVLVCDMM</sequence>
<feature type="transmembrane region" description="Helical" evidence="1">
    <location>
        <begin position="319"/>
        <end position="340"/>
    </location>
</feature>
<feature type="transmembrane region" description="Helical" evidence="1">
    <location>
        <begin position="373"/>
        <end position="392"/>
    </location>
</feature>
<dbReference type="InParanoid" id="A0A0C3E0B4"/>